<feature type="compositionally biased region" description="Polar residues" evidence="1">
    <location>
        <begin position="47"/>
        <end position="58"/>
    </location>
</feature>
<name>A0A0E9V1M9_ANGAN</name>
<protein>
    <submittedName>
        <fullName evidence="2">Uncharacterized protein</fullName>
    </submittedName>
</protein>
<organism evidence="2">
    <name type="scientific">Anguilla anguilla</name>
    <name type="common">European freshwater eel</name>
    <name type="synonym">Muraena anguilla</name>
    <dbReference type="NCBI Taxonomy" id="7936"/>
    <lineage>
        <taxon>Eukaryota</taxon>
        <taxon>Metazoa</taxon>
        <taxon>Chordata</taxon>
        <taxon>Craniata</taxon>
        <taxon>Vertebrata</taxon>
        <taxon>Euteleostomi</taxon>
        <taxon>Actinopterygii</taxon>
        <taxon>Neopterygii</taxon>
        <taxon>Teleostei</taxon>
        <taxon>Anguilliformes</taxon>
        <taxon>Anguillidae</taxon>
        <taxon>Anguilla</taxon>
    </lineage>
</organism>
<reference evidence="2" key="2">
    <citation type="journal article" date="2015" name="Fish Shellfish Immunol.">
        <title>Early steps in the European eel (Anguilla anguilla)-Vibrio vulnificus interaction in the gills: Role of the RtxA13 toxin.</title>
        <authorList>
            <person name="Callol A."/>
            <person name="Pajuelo D."/>
            <person name="Ebbesson L."/>
            <person name="Teles M."/>
            <person name="MacKenzie S."/>
            <person name="Amaro C."/>
        </authorList>
    </citation>
    <scope>NUCLEOTIDE SEQUENCE</scope>
</reference>
<sequence length="75" mass="8140">MRKSSINNPTSMRCLGRKRLICQLGLESTDMVPPACFTALPLPLSSTMGLSSSPNSWSAEGKGEKEAKQKVKKQT</sequence>
<accession>A0A0E9V1M9</accession>
<evidence type="ECO:0000313" key="2">
    <source>
        <dbReference type="EMBL" id="JAH71881.1"/>
    </source>
</evidence>
<feature type="region of interest" description="Disordered" evidence="1">
    <location>
        <begin position="47"/>
        <end position="75"/>
    </location>
</feature>
<proteinExistence type="predicted"/>
<reference evidence="2" key="1">
    <citation type="submission" date="2014-11" db="EMBL/GenBank/DDBJ databases">
        <authorList>
            <person name="Amaro Gonzalez C."/>
        </authorList>
    </citation>
    <scope>NUCLEOTIDE SEQUENCE</scope>
</reference>
<dbReference type="AlphaFoldDB" id="A0A0E9V1M9"/>
<dbReference type="EMBL" id="GBXM01036696">
    <property type="protein sequence ID" value="JAH71881.1"/>
    <property type="molecule type" value="Transcribed_RNA"/>
</dbReference>
<evidence type="ECO:0000256" key="1">
    <source>
        <dbReference type="SAM" id="MobiDB-lite"/>
    </source>
</evidence>